<dbReference type="SMART" id="SM00034">
    <property type="entry name" value="CLECT"/>
    <property type="match status" value="1"/>
</dbReference>
<dbReference type="InterPro" id="IPR013600">
    <property type="entry name" value="Ly49_N"/>
</dbReference>
<dbReference type="BioGRID-ORCS" id="79410">
    <property type="hits" value="2 hits in 17 CRISPR screens"/>
</dbReference>
<keyword evidence="4" id="KW-0130">Cell adhesion</keyword>
<dbReference type="FunFam" id="3.10.100.10:FF:000053">
    <property type="entry name" value="Killer cell lectin-like receptor 3"/>
    <property type="match status" value="1"/>
</dbReference>
<dbReference type="PANTHER" id="PTHR46329">
    <property type="entry name" value="KILLER CELL LECTIN-LIKE RECEPTOR 2"/>
    <property type="match status" value="1"/>
</dbReference>
<comment type="subcellular location">
    <subcellularLocation>
        <location evidence="1">Membrane</location>
        <topology evidence="1">Single-pass type II membrane protein</topology>
    </subcellularLocation>
</comment>
<dbReference type="SUPFAM" id="SSF56436">
    <property type="entry name" value="C-type lectin-like"/>
    <property type="match status" value="1"/>
</dbReference>
<dbReference type="GeneID" id="79410"/>
<accession>Q9EP57</accession>
<evidence type="ECO:0000256" key="8">
    <source>
        <dbReference type="ARBA" id="ARBA00023157"/>
    </source>
</evidence>
<dbReference type="SMR" id="Q9EP57"/>
<dbReference type="DNASU" id="79410"/>
<dbReference type="PANTHER" id="PTHR46329:SF6">
    <property type="entry name" value="KILLER CELL LECTIN-LIKE RECEPTOR 4-RELATED"/>
    <property type="match status" value="1"/>
</dbReference>
<dbReference type="Pfam" id="PF08391">
    <property type="entry name" value="Ly49"/>
    <property type="match status" value="1"/>
</dbReference>
<evidence type="ECO:0000256" key="4">
    <source>
        <dbReference type="ARBA" id="ARBA00022889"/>
    </source>
</evidence>
<dbReference type="GO" id="GO:0030246">
    <property type="term" value="F:carbohydrate binding"/>
    <property type="evidence" value="ECO:0007669"/>
    <property type="project" value="UniProtKB-KW"/>
</dbReference>
<evidence type="ECO:0000256" key="6">
    <source>
        <dbReference type="ARBA" id="ARBA00022989"/>
    </source>
</evidence>
<evidence type="ECO:0000256" key="3">
    <source>
        <dbReference type="ARBA" id="ARBA00022734"/>
    </source>
</evidence>
<dbReference type="KEGG" id="mmu:79410"/>
<dbReference type="GO" id="GO:0005886">
    <property type="term" value="C:plasma membrane"/>
    <property type="evidence" value="ECO:0007669"/>
    <property type="project" value="UniProtKB-ARBA"/>
</dbReference>
<evidence type="ECO:0000256" key="9">
    <source>
        <dbReference type="ARBA" id="ARBA00023170"/>
    </source>
</evidence>
<keyword evidence="5" id="KW-0735">Signal-anchor</keyword>
<dbReference type="InterPro" id="IPR052013">
    <property type="entry name" value="Mouse_KLRs"/>
</dbReference>
<dbReference type="Pfam" id="PF00059">
    <property type="entry name" value="Lectin_C"/>
    <property type="match status" value="1"/>
</dbReference>
<keyword evidence="2 11" id="KW-0812">Transmembrane</keyword>
<dbReference type="EMBL" id="AF074459">
    <property type="protein sequence ID" value="AAG09058.1"/>
    <property type="molecule type" value="mRNA"/>
</dbReference>
<evidence type="ECO:0000256" key="7">
    <source>
        <dbReference type="ARBA" id="ARBA00023136"/>
    </source>
</evidence>
<evidence type="ECO:0000256" key="5">
    <source>
        <dbReference type="ARBA" id="ARBA00022968"/>
    </source>
</evidence>
<keyword evidence="10" id="KW-0325">Glycoprotein</keyword>
<evidence type="ECO:0000256" key="2">
    <source>
        <dbReference type="ARBA" id="ARBA00022692"/>
    </source>
</evidence>
<keyword evidence="7 11" id="KW-0472">Membrane</keyword>
<dbReference type="InterPro" id="IPR001304">
    <property type="entry name" value="C-type_lectin-like"/>
</dbReference>
<dbReference type="InterPro" id="IPR016187">
    <property type="entry name" value="CTDL_fold"/>
</dbReference>
<dbReference type="CDD" id="cd03593">
    <property type="entry name" value="CLECT_NK_receptors_like"/>
    <property type="match status" value="1"/>
</dbReference>
<dbReference type="Gene3D" id="3.10.100.10">
    <property type="entry name" value="Mannose-Binding Protein A, subunit A"/>
    <property type="match status" value="1"/>
</dbReference>
<dbReference type="InterPro" id="IPR016186">
    <property type="entry name" value="C-type_lectin-like/link_sf"/>
</dbReference>
<name>Q9EP57_MOUSE</name>
<evidence type="ECO:0000313" key="13">
    <source>
        <dbReference type="EMBL" id="AAG09058.1"/>
    </source>
</evidence>
<dbReference type="AlphaFoldDB" id="Q9EP57"/>
<evidence type="ECO:0000256" key="1">
    <source>
        <dbReference type="ARBA" id="ARBA00004606"/>
    </source>
</evidence>
<dbReference type="GO" id="GO:0007155">
    <property type="term" value="P:cell adhesion"/>
    <property type="evidence" value="ECO:0007669"/>
    <property type="project" value="UniProtKB-KW"/>
</dbReference>
<keyword evidence="8" id="KW-1015">Disulfide bond</keyword>
<feature type="domain" description="C-type lectin" evidence="12">
    <location>
        <begin position="152"/>
        <end position="260"/>
    </location>
</feature>
<keyword evidence="3" id="KW-0430">Lectin</keyword>
<gene>
    <name evidence="15" type="primary">Klra23</name>
    <name evidence="13" type="synonym">Ly-49W</name>
    <name evidence="14" type="synonym">Ly49W</name>
</gene>
<reference evidence="14" key="1">
    <citation type="journal article" date="2001" name="J. Immunol.">
        <title>Ly-49W, an activating receptor of nonobese diabetic mice with close homology to the inhibitory receptor Ly-49G, recognizes H-2D(k) and H-2D(d).</title>
        <authorList>
            <person name="Silver E.T."/>
            <person name="Gong D.-E."/>
            <person name="Hazes B."/>
            <person name="Kane K.P."/>
        </authorList>
    </citation>
    <scope>NUCLEOTIDE SEQUENCE</scope>
    <source>
        <strain evidence="14">NOD</strain>
        <strain evidence="13">NOR</strain>
    </source>
</reference>
<dbReference type="InterPro" id="IPR033992">
    <property type="entry name" value="NKR-like_CTLD"/>
</dbReference>
<evidence type="ECO:0000256" key="11">
    <source>
        <dbReference type="SAM" id="Phobius"/>
    </source>
</evidence>
<organism evidence="14">
    <name type="scientific">Mus musculus</name>
    <name type="common">Mouse</name>
    <dbReference type="NCBI Taxonomy" id="10090"/>
    <lineage>
        <taxon>Eukaryota</taxon>
        <taxon>Metazoa</taxon>
        <taxon>Chordata</taxon>
        <taxon>Craniata</taxon>
        <taxon>Vertebrata</taxon>
        <taxon>Euteleostomi</taxon>
        <taxon>Mammalia</taxon>
        <taxon>Eutheria</taxon>
        <taxon>Euarchontoglires</taxon>
        <taxon>Glires</taxon>
        <taxon>Rodentia</taxon>
        <taxon>Myomorpha</taxon>
        <taxon>Muroidea</taxon>
        <taxon>Muridae</taxon>
        <taxon>Murinae</taxon>
        <taxon>Mus</taxon>
        <taxon>Mus</taxon>
    </lineage>
</organism>
<evidence type="ECO:0000313" key="15">
    <source>
        <dbReference type="MGI" id="MGI:1930932"/>
    </source>
</evidence>
<keyword evidence="6 11" id="KW-1133">Transmembrane helix</keyword>
<feature type="transmembrane region" description="Helical" evidence="11">
    <location>
        <begin position="45"/>
        <end position="69"/>
    </location>
</feature>
<evidence type="ECO:0000259" key="12">
    <source>
        <dbReference type="PROSITE" id="PS50041"/>
    </source>
</evidence>
<evidence type="ECO:0000256" key="10">
    <source>
        <dbReference type="ARBA" id="ARBA00023180"/>
    </source>
</evidence>
<evidence type="ECO:0000313" key="14">
    <source>
        <dbReference type="EMBL" id="AAG10157.1"/>
    </source>
</evidence>
<proteinExistence type="evidence at transcript level"/>
<dbReference type="RefSeq" id="NP_077790.1">
    <property type="nucleotide sequence ID" value="NM_024470.1"/>
</dbReference>
<protein>
    <submittedName>
        <fullName evidence="14">Natural killer cell receptor LY49W1</fullName>
    </submittedName>
    <submittedName>
        <fullName evidence="13">Natural killer cell receptor Ly-49W1</fullName>
    </submittedName>
</protein>
<dbReference type="MGI" id="MGI:1930932">
    <property type="gene designation" value="Klra23"/>
</dbReference>
<sequence>MSEQEVTFSAVRFHKSSGLQNRVRLEETGKPQKAGLRVCSVPWQLIVIALGILISLRLVIVSVLVTNIFQNSQQNHELQETLNCHDKCSTTTQSDINLKDELLSSTSIECRPGNDLLESLHKEQNRWYSETKTFSDSSQHTGRGFEKYWFCYGIKCYYFVMDRKTWSGCKQTCQISSLSLLKIDNEDELKFLQNLAPSDISWIGFSYDNKKKDWVWIDNGPSKLALNTTKYNIRDGLCMSLSKTRLDNGDCGKSYICICGKRLDKFPH</sequence>
<keyword evidence="9 14" id="KW-0675">Receptor</keyword>
<dbReference type="PROSITE" id="PS50041">
    <property type="entry name" value="C_TYPE_LECTIN_2"/>
    <property type="match status" value="1"/>
</dbReference>
<dbReference type="CTD" id="79410"/>
<dbReference type="EMBL" id="AF283250">
    <property type="protein sequence ID" value="AAG10157.1"/>
    <property type="molecule type" value="mRNA"/>
</dbReference>
<dbReference type="UCSC" id="uc009eij.1">
    <property type="organism name" value="mouse"/>
</dbReference>
<dbReference type="AGR" id="MGI:1930932"/>